<evidence type="ECO:0000256" key="2">
    <source>
        <dbReference type="ARBA" id="ARBA00005979"/>
    </source>
</evidence>
<dbReference type="SUPFAM" id="SSF51395">
    <property type="entry name" value="FMN-linked oxidoreductases"/>
    <property type="match status" value="1"/>
</dbReference>
<evidence type="ECO:0000313" key="6">
    <source>
        <dbReference type="Proteomes" id="UP000540989"/>
    </source>
</evidence>
<dbReference type="FunFam" id="3.20.20.70:FF:000059">
    <property type="entry name" value="N-ethylmaleimide reductase, FMN-linked"/>
    <property type="match status" value="1"/>
</dbReference>
<dbReference type="PANTHER" id="PTHR22893:SF91">
    <property type="entry name" value="NADPH DEHYDROGENASE 2-RELATED"/>
    <property type="match status" value="1"/>
</dbReference>
<comment type="cofactor">
    <cofactor evidence="1">
        <name>FMN</name>
        <dbReference type="ChEBI" id="CHEBI:58210"/>
    </cofactor>
</comment>
<dbReference type="GO" id="GO:0010181">
    <property type="term" value="F:FMN binding"/>
    <property type="evidence" value="ECO:0007669"/>
    <property type="project" value="InterPro"/>
</dbReference>
<dbReference type="CDD" id="cd02933">
    <property type="entry name" value="OYE_like_FMN"/>
    <property type="match status" value="1"/>
</dbReference>
<evidence type="ECO:0000256" key="1">
    <source>
        <dbReference type="ARBA" id="ARBA00001917"/>
    </source>
</evidence>
<proteinExistence type="inferred from homology"/>
<reference evidence="5 6" key="1">
    <citation type="submission" date="2020-08" db="EMBL/GenBank/DDBJ databases">
        <title>Genomic Encyclopedia of Type Strains, Phase IV (KMG-V): Genome sequencing to study the core and pangenomes of soil and plant-associated prokaryotes.</title>
        <authorList>
            <person name="Whitman W."/>
        </authorList>
    </citation>
    <scope>NUCLEOTIDE SEQUENCE [LARGE SCALE GENOMIC DNA]</scope>
    <source>
        <strain evidence="5 6">M8UP14</strain>
    </source>
</reference>
<dbReference type="Gene3D" id="3.20.20.70">
    <property type="entry name" value="Aldolase class I"/>
    <property type="match status" value="1"/>
</dbReference>
<dbReference type="Proteomes" id="UP000540989">
    <property type="component" value="Unassembled WGS sequence"/>
</dbReference>
<dbReference type="GO" id="GO:0005829">
    <property type="term" value="C:cytosol"/>
    <property type="evidence" value="ECO:0007669"/>
    <property type="project" value="UniProtKB-ARBA"/>
</dbReference>
<dbReference type="GO" id="GO:0016628">
    <property type="term" value="F:oxidoreductase activity, acting on the CH-CH group of donors, NAD or NADP as acceptor"/>
    <property type="evidence" value="ECO:0007669"/>
    <property type="project" value="UniProtKB-ARBA"/>
</dbReference>
<dbReference type="RefSeq" id="WP_184221222.1">
    <property type="nucleotide sequence ID" value="NZ_JACHIP010000006.1"/>
</dbReference>
<sequence length="374" mass="40742">MNPSSFFKPLHLGSITLPNRIVMAPLTRMRAGAGNAPTELNALYYAQRASAGLIITEGTAVSQQGQGYPNAPGIYTREQVDGWKKVTRAVHERGGRIILQLAHNGRNSHSSFMPDGGVPVAPSSIPSNLPGFTRDFQKVPIESPRELTVPEIREIIESFASAARNAMEAGFDGVELQGANSHLIDQFLEDGSNQRTDSYGGSISNRMRFLFEIVENVSAVTSSQKLGVRLSPFGQYGGIQDSDPMQLFTSVIEEMNKYDLAYLHLIEGRGSEIGLGDDLHLDALNNARIFRPHYKGNLISAAAYTPATGHEALVSGYADAIAYGRLFISNPDLVERIADGVALNAYDRSTFYGGDERGYTDYRAFDESSTLAKQ</sequence>
<keyword evidence="6" id="KW-1185">Reference proteome</keyword>
<evidence type="ECO:0000259" key="4">
    <source>
        <dbReference type="Pfam" id="PF00724"/>
    </source>
</evidence>
<organism evidence="5 6">
    <name type="scientific">Granulicella aggregans</name>
    <dbReference type="NCBI Taxonomy" id="474949"/>
    <lineage>
        <taxon>Bacteria</taxon>
        <taxon>Pseudomonadati</taxon>
        <taxon>Acidobacteriota</taxon>
        <taxon>Terriglobia</taxon>
        <taxon>Terriglobales</taxon>
        <taxon>Acidobacteriaceae</taxon>
        <taxon>Granulicella</taxon>
    </lineage>
</organism>
<dbReference type="EMBL" id="JACHIP010000006">
    <property type="protein sequence ID" value="MBB5059582.1"/>
    <property type="molecule type" value="Genomic_DNA"/>
</dbReference>
<dbReference type="InterPro" id="IPR045247">
    <property type="entry name" value="Oye-like"/>
</dbReference>
<keyword evidence="3 5" id="KW-0560">Oxidoreductase</keyword>
<accession>A0A7W8E5E4</accession>
<gene>
    <name evidence="5" type="ORF">HDF16_004308</name>
</gene>
<evidence type="ECO:0000256" key="3">
    <source>
        <dbReference type="ARBA" id="ARBA00023002"/>
    </source>
</evidence>
<evidence type="ECO:0000313" key="5">
    <source>
        <dbReference type="EMBL" id="MBB5059582.1"/>
    </source>
</evidence>
<dbReference type="InterPro" id="IPR013785">
    <property type="entry name" value="Aldolase_TIM"/>
</dbReference>
<dbReference type="PANTHER" id="PTHR22893">
    <property type="entry name" value="NADH OXIDOREDUCTASE-RELATED"/>
    <property type="match status" value="1"/>
</dbReference>
<dbReference type="AlphaFoldDB" id="A0A7W8E5E4"/>
<protein>
    <submittedName>
        <fullName evidence="5">N-ethylmaleimide reductase</fullName>
        <ecNumber evidence="5">1.-.-.-</ecNumber>
    </submittedName>
</protein>
<dbReference type="Pfam" id="PF00724">
    <property type="entry name" value="Oxidored_FMN"/>
    <property type="match status" value="1"/>
</dbReference>
<name>A0A7W8E5E4_9BACT</name>
<dbReference type="EC" id="1.-.-.-" evidence="5"/>
<comment type="similarity">
    <text evidence="2">Belongs to the NADH:flavin oxidoreductase/NADH oxidase family.</text>
</comment>
<feature type="domain" description="NADH:flavin oxidoreductase/NADH oxidase N-terminal" evidence="4">
    <location>
        <begin position="6"/>
        <end position="344"/>
    </location>
</feature>
<dbReference type="InterPro" id="IPR001155">
    <property type="entry name" value="OxRdtase_FMN_N"/>
</dbReference>
<comment type="caution">
    <text evidence="5">The sequence shown here is derived from an EMBL/GenBank/DDBJ whole genome shotgun (WGS) entry which is preliminary data.</text>
</comment>